<organism evidence="5 6">
    <name type="scientific">Clostridium saccharobutylicum</name>
    <dbReference type="NCBI Taxonomy" id="169679"/>
    <lineage>
        <taxon>Bacteria</taxon>
        <taxon>Bacillati</taxon>
        <taxon>Bacillota</taxon>
        <taxon>Clostridia</taxon>
        <taxon>Eubacteriales</taxon>
        <taxon>Clostridiaceae</taxon>
        <taxon>Clostridium</taxon>
    </lineage>
</organism>
<dbReference type="PROSITE" id="PS50949">
    <property type="entry name" value="HTH_GNTR"/>
    <property type="match status" value="1"/>
</dbReference>
<dbReference type="PANTHER" id="PTHR43537:SF24">
    <property type="entry name" value="GLUCONATE OPERON TRANSCRIPTIONAL REPRESSOR"/>
    <property type="match status" value="1"/>
</dbReference>
<dbReference type="SUPFAM" id="SSF46785">
    <property type="entry name" value="Winged helix' DNA-binding domain"/>
    <property type="match status" value="1"/>
</dbReference>
<name>A0A1S8NBK0_CLOSA</name>
<dbReference type="EMBL" id="LZYZ01000003">
    <property type="protein sequence ID" value="OOM13865.1"/>
    <property type="molecule type" value="Genomic_DNA"/>
</dbReference>
<evidence type="ECO:0000259" key="4">
    <source>
        <dbReference type="PROSITE" id="PS50949"/>
    </source>
</evidence>
<dbReference type="Pfam" id="PF07729">
    <property type="entry name" value="FCD"/>
    <property type="match status" value="1"/>
</dbReference>
<dbReference type="Proteomes" id="UP000191154">
    <property type="component" value="Unassembled WGS sequence"/>
</dbReference>
<evidence type="ECO:0000256" key="1">
    <source>
        <dbReference type="ARBA" id="ARBA00023015"/>
    </source>
</evidence>
<keyword evidence="2" id="KW-0238">DNA-binding</keyword>
<dbReference type="RefSeq" id="WP_077865243.1">
    <property type="nucleotide sequence ID" value="NZ_LZYZ01000003.1"/>
</dbReference>
<proteinExistence type="predicted"/>
<dbReference type="Gene3D" id="1.20.120.530">
    <property type="entry name" value="GntR ligand-binding domain-like"/>
    <property type="match status" value="1"/>
</dbReference>
<dbReference type="GO" id="GO:0003700">
    <property type="term" value="F:DNA-binding transcription factor activity"/>
    <property type="evidence" value="ECO:0007669"/>
    <property type="project" value="InterPro"/>
</dbReference>
<feature type="domain" description="HTH gntR-type" evidence="4">
    <location>
        <begin position="11"/>
        <end position="78"/>
    </location>
</feature>
<dbReference type="PANTHER" id="PTHR43537">
    <property type="entry name" value="TRANSCRIPTIONAL REGULATOR, GNTR FAMILY"/>
    <property type="match status" value="1"/>
</dbReference>
<dbReference type="InterPro" id="IPR008920">
    <property type="entry name" value="TF_FadR/GntR_C"/>
</dbReference>
<gene>
    <name evidence="5" type="primary">mcbR</name>
    <name evidence="5" type="ORF">CLOSAC_19510</name>
</gene>
<dbReference type="SMART" id="SM00895">
    <property type="entry name" value="FCD"/>
    <property type="match status" value="1"/>
</dbReference>
<dbReference type="SUPFAM" id="SSF48008">
    <property type="entry name" value="GntR ligand-binding domain-like"/>
    <property type="match status" value="1"/>
</dbReference>
<evidence type="ECO:0000313" key="5">
    <source>
        <dbReference type="EMBL" id="OOM13865.1"/>
    </source>
</evidence>
<comment type="caution">
    <text evidence="5">The sequence shown here is derived from an EMBL/GenBank/DDBJ whole genome shotgun (WGS) entry which is preliminary data.</text>
</comment>
<dbReference type="InterPro" id="IPR000524">
    <property type="entry name" value="Tscrpt_reg_HTH_GntR"/>
</dbReference>
<keyword evidence="3" id="KW-0804">Transcription</keyword>
<keyword evidence="1" id="KW-0805">Transcription regulation</keyword>
<evidence type="ECO:0000256" key="3">
    <source>
        <dbReference type="ARBA" id="ARBA00023163"/>
    </source>
</evidence>
<dbReference type="InterPro" id="IPR011711">
    <property type="entry name" value="GntR_C"/>
</dbReference>
<sequence length="218" mass="25124">MGKLGVIKKDKSLSDKAYEIIKEAIISNKLKPGEILAEEKLAEELQISRTPIKAALLKLVYEEIAQINQSKNVVVSDVTQKEIEDITLVRESLESLAVLLLKDNINKKQIEDIKSKYVEQLHMVEDNRDEDFIELDYEFHTKIAEYTNNAFLRDMIKKANLITKRFLILSGTVNQHGSVANKEHKEIVEQIENGEFELASEAMKRHLQNVNKRMLIHR</sequence>
<dbReference type="InterPro" id="IPR036390">
    <property type="entry name" value="WH_DNA-bd_sf"/>
</dbReference>
<reference evidence="5 6" key="1">
    <citation type="submission" date="2016-05" db="EMBL/GenBank/DDBJ databases">
        <title>Microbial solvent formation.</title>
        <authorList>
            <person name="Poehlein A."/>
            <person name="Montoya Solano J.D."/>
            <person name="Flitsch S."/>
            <person name="Krabben P."/>
            <person name="Duerre P."/>
            <person name="Daniel R."/>
        </authorList>
    </citation>
    <scope>NUCLEOTIDE SEQUENCE [LARGE SCALE GENOMIC DNA]</scope>
    <source>
        <strain evidence="5 6">L1-8</strain>
    </source>
</reference>
<dbReference type="Gene3D" id="1.10.10.10">
    <property type="entry name" value="Winged helix-like DNA-binding domain superfamily/Winged helix DNA-binding domain"/>
    <property type="match status" value="1"/>
</dbReference>
<evidence type="ECO:0000313" key="6">
    <source>
        <dbReference type="Proteomes" id="UP000191154"/>
    </source>
</evidence>
<dbReference type="SMART" id="SM00345">
    <property type="entry name" value="HTH_GNTR"/>
    <property type="match status" value="1"/>
</dbReference>
<dbReference type="AlphaFoldDB" id="A0A1S8NBK0"/>
<dbReference type="InterPro" id="IPR036388">
    <property type="entry name" value="WH-like_DNA-bd_sf"/>
</dbReference>
<dbReference type="GO" id="GO:0003677">
    <property type="term" value="F:DNA binding"/>
    <property type="evidence" value="ECO:0007669"/>
    <property type="project" value="UniProtKB-KW"/>
</dbReference>
<evidence type="ECO:0000256" key="2">
    <source>
        <dbReference type="ARBA" id="ARBA00023125"/>
    </source>
</evidence>
<accession>A0A1S8NBK0</accession>
<protein>
    <submittedName>
        <fullName evidence="5">HTH-type transcriptional regulator McbR</fullName>
    </submittedName>
</protein>
<dbReference type="Pfam" id="PF00392">
    <property type="entry name" value="GntR"/>
    <property type="match status" value="1"/>
</dbReference>